<dbReference type="EMBL" id="QGKX02002183">
    <property type="protein sequence ID" value="KAF3488172.1"/>
    <property type="molecule type" value="Genomic_DNA"/>
</dbReference>
<sequence>MLSVHSGDGNRELERAIRERRIGSAHRYAHSKFNGHDVIQKPCDFLHSPCPLLSPPAQLLPTHPRLRMEKFSQRRTTERIIETKVIGIQIPLYGGVPALYAQRAKPDRVVLPLNLTFTLRSRGYVPGRLVKTKFYTSMRFHGDKLGKKIDFLKSCSDH</sequence>
<reference evidence="1" key="1">
    <citation type="submission" date="2019-12" db="EMBL/GenBank/DDBJ databases">
        <title>Genome sequencing and annotation of Brassica cretica.</title>
        <authorList>
            <person name="Studholme D.J."/>
            <person name="Sarris P."/>
        </authorList>
    </citation>
    <scope>NUCLEOTIDE SEQUENCE</scope>
    <source>
        <strain evidence="1">PFS-109/04</strain>
        <tissue evidence="1">Leaf</tissue>
    </source>
</reference>
<organism evidence="1 2">
    <name type="scientific">Brassica cretica</name>
    <name type="common">Mustard</name>
    <dbReference type="NCBI Taxonomy" id="69181"/>
    <lineage>
        <taxon>Eukaryota</taxon>
        <taxon>Viridiplantae</taxon>
        <taxon>Streptophyta</taxon>
        <taxon>Embryophyta</taxon>
        <taxon>Tracheophyta</taxon>
        <taxon>Spermatophyta</taxon>
        <taxon>Magnoliopsida</taxon>
        <taxon>eudicotyledons</taxon>
        <taxon>Gunneridae</taxon>
        <taxon>Pentapetalae</taxon>
        <taxon>rosids</taxon>
        <taxon>malvids</taxon>
        <taxon>Brassicales</taxon>
        <taxon>Brassicaceae</taxon>
        <taxon>Brassiceae</taxon>
        <taxon>Brassica</taxon>
    </lineage>
</organism>
<gene>
    <name evidence="1" type="ORF">F2Q69_00057914</name>
</gene>
<dbReference type="Proteomes" id="UP000712600">
    <property type="component" value="Unassembled WGS sequence"/>
</dbReference>
<name>A0A8S9N3A5_BRACR</name>
<comment type="caution">
    <text evidence="1">The sequence shown here is derived from an EMBL/GenBank/DDBJ whole genome shotgun (WGS) entry which is preliminary data.</text>
</comment>
<protein>
    <submittedName>
        <fullName evidence="1">Uncharacterized protein</fullName>
    </submittedName>
</protein>
<evidence type="ECO:0000313" key="1">
    <source>
        <dbReference type="EMBL" id="KAF3488172.1"/>
    </source>
</evidence>
<proteinExistence type="predicted"/>
<accession>A0A8S9N3A5</accession>
<evidence type="ECO:0000313" key="2">
    <source>
        <dbReference type="Proteomes" id="UP000712600"/>
    </source>
</evidence>
<dbReference type="AlphaFoldDB" id="A0A8S9N3A5"/>